<dbReference type="KEGG" id="tad:TRIADDRAFT_55382"/>
<evidence type="ECO:0000313" key="8">
    <source>
        <dbReference type="EMBL" id="EDV25866.1"/>
    </source>
</evidence>
<dbReference type="EMBL" id="DS985244">
    <property type="protein sequence ID" value="EDV25866.1"/>
    <property type="molecule type" value="Genomic_DNA"/>
</dbReference>
<feature type="domain" description="Laminin G" evidence="6">
    <location>
        <begin position="790"/>
        <end position="971"/>
    </location>
</feature>
<organism evidence="8 9">
    <name type="scientific">Trichoplax adhaerens</name>
    <name type="common">Trichoplax reptans</name>
    <dbReference type="NCBI Taxonomy" id="10228"/>
    <lineage>
        <taxon>Eukaryota</taxon>
        <taxon>Metazoa</taxon>
        <taxon>Placozoa</taxon>
        <taxon>Uniplacotomia</taxon>
        <taxon>Trichoplacea</taxon>
        <taxon>Trichoplacidae</taxon>
        <taxon>Trichoplax</taxon>
    </lineage>
</organism>
<dbReference type="InterPro" id="IPR050964">
    <property type="entry name" value="Striated_Muscle_Regulatory"/>
</dbReference>
<protein>
    <submittedName>
        <fullName evidence="8">Uncharacterized protein</fullName>
    </submittedName>
</protein>
<dbReference type="GeneID" id="6752616"/>
<evidence type="ECO:0000256" key="3">
    <source>
        <dbReference type="ARBA" id="ARBA00023157"/>
    </source>
</evidence>
<keyword evidence="9" id="KW-1185">Reference proteome</keyword>
<dbReference type="PANTHER" id="PTHR13817:SF184">
    <property type="entry name" value="CONTACTIN-2-LIKE"/>
    <property type="match status" value="1"/>
</dbReference>
<dbReference type="Pfam" id="PF02210">
    <property type="entry name" value="Laminin_G_2"/>
    <property type="match status" value="1"/>
</dbReference>
<dbReference type="InParanoid" id="B3RUR3"/>
<dbReference type="HOGENOM" id="CLU_305099_0_0_1"/>
<dbReference type="InterPro" id="IPR013320">
    <property type="entry name" value="ConA-like_dom_sf"/>
</dbReference>
<reference evidence="8 9" key="1">
    <citation type="journal article" date="2008" name="Nature">
        <title>The Trichoplax genome and the nature of placozoans.</title>
        <authorList>
            <person name="Srivastava M."/>
            <person name="Begovic E."/>
            <person name="Chapman J."/>
            <person name="Putnam N.H."/>
            <person name="Hellsten U."/>
            <person name="Kawashima T."/>
            <person name="Kuo A."/>
            <person name="Mitros T."/>
            <person name="Salamov A."/>
            <person name="Carpenter M.L."/>
            <person name="Signorovitch A.Y."/>
            <person name="Moreno M.A."/>
            <person name="Kamm K."/>
            <person name="Grimwood J."/>
            <person name="Schmutz J."/>
            <person name="Shapiro H."/>
            <person name="Grigoriev I.V."/>
            <person name="Buss L.W."/>
            <person name="Schierwater B."/>
            <person name="Dellaporta S.L."/>
            <person name="Rokhsar D.S."/>
        </authorList>
    </citation>
    <scope>NUCLEOTIDE SEQUENCE [LARGE SCALE GENOMIC DNA]</scope>
    <source>
        <strain evidence="8 9">Grell-BS-1999</strain>
    </source>
</reference>
<dbReference type="Gene3D" id="2.60.40.10">
    <property type="entry name" value="Immunoglobulins"/>
    <property type="match status" value="4"/>
</dbReference>
<dbReference type="CDD" id="cd00063">
    <property type="entry name" value="FN3"/>
    <property type="match status" value="3"/>
</dbReference>
<evidence type="ECO:0000259" key="7">
    <source>
        <dbReference type="PROSITE" id="PS50853"/>
    </source>
</evidence>
<dbReference type="PROSITE" id="PS50853">
    <property type="entry name" value="FN3"/>
    <property type="match status" value="2"/>
</dbReference>
<dbReference type="PANTHER" id="PTHR13817">
    <property type="entry name" value="TITIN"/>
    <property type="match status" value="1"/>
</dbReference>
<dbReference type="Gene3D" id="2.60.120.200">
    <property type="match status" value="1"/>
</dbReference>
<sequence length="973" mass="109068">MELVVNFVKFSNPNQVIALQRTCQPKGNCTYIFDVCLSTQLYDFSCVAGTRVRKPIAGGEEINFSPDQPIMKLQNVDTKSDYFFQLSVYAERLNTASLIRMYRFIRIEGGKSSLRRQRRKSELFVEPDASKVLAANLTSADVKADGLVFCAIDLIKEDIAEMVLSPNEIHVLAIQAIQASSVKLLYVVSRATKRMETALVIVASAKHGFCKYGSDCHCMPGWGGPNCDIILPSHSKLLPSNYRNEKLILTNQKKRVTRELTTNTNVKLSAIETTSKTATIWWQYSGNSASPDSNRQTLIQYTTEENFRNANIGSGTCGTCQLTAPLTRSPVVILSLEGHTKYVLRVLVILNNNEESILYGDWQHFTTKGHPDLPLVSGMIIENNNAKISYGNITHNGGYDFRDYFLYLQLTLASDPENCGQNCKIVKLPDLKGNVLIENLKENTTYRYRFIAENPLGESNSKWQTFATKGKPDKASISQIVTAPNTATISWNPVTFNGNYKLREVEYRLEYQKWDSKSLPKNVACGDCLQSAVNPADHSHMIVGLNTNTTYSVRLIAINKAGSSYSEWQLMTTKGVPERPQIRNFITTVRVATVSWRPITKNGGYPLNDVTYYVEYQIYVRGTNIGAGNVCRSCQFIRTSNNELISIPNLRQNTTYMVRIVAENKAGRSFSDFTYMATKGLPGNLLPFEVNPGVFTVNVTWKPVAYTGGYDKALITYVVEYAERNSSSDTLITGPCNVCYKRTIPLDSQNYHLTSLKSNTAYILRLTATNAVGTVYGQWSETITKDDAYSAAFNSSGQGYVKIRHTPQRIESTYIVSLRFKPAGTTVKDGLIFFLNNGYEEIIEQTSLLLYLHEKKLEALFLQREGSLRVKSSVDVEPENWYHATANVSRETLTVTVNGRTQSANLGRTLTFNEFFNYAPYIGGVFDYTFLPVSASIKVVRGFHGCIKRVSVNSVKQDMENPAQQLYSWRCAP</sequence>
<dbReference type="RefSeq" id="XP_002111899.1">
    <property type="nucleotide sequence ID" value="XM_002111863.1"/>
</dbReference>
<dbReference type="PROSITE" id="PS50025">
    <property type="entry name" value="LAM_G_DOMAIN"/>
    <property type="match status" value="1"/>
</dbReference>
<dbReference type="SUPFAM" id="SSF49265">
    <property type="entry name" value="Fibronectin type III"/>
    <property type="match status" value="2"/>
</dbReference>
<gene>
    <name evidence="8" type="ORF">TRIADDRAFT_55382</name>
</gene>
<name>B3RUR3_TRIAD</name>
<dbReference type="eggNOG" id="KOG0613">
    <property type="taxonomic scope" value="Eukaryota"/>
</dbReference>
<evidence type="ECO:0000259" key="6">
    <source>
        <dbReference type="PROSITE" id="PS50025"/>
    </source>
</evidence>
<comment type="subcellular location">
    <subcellularLocation>
        <location evidence="1">Cell projection</location>
    </subcellularLocation>
</comment>
<dbReference type="GO" id="GO:0042995">
    <property type="term" value="C:cell projection"/>
    <property type="evidence" value="ECO:0007669"/>
    <property type="project" value="UniProtKB-SubCell"/>
</dbReference>
<dbReference type="InterPro" id="IPR003961">
    <property type="entry name" value="FN3_dom"/>
</dbReference>
<feature type="domain" description="Fibronectin type-III" evidence="7">
    <location>
        <begin position="681"/>
        <end position="791"/>
    </location>
</feature>
<dbReference type="InterPro" id="IPR036116">
    <property type="entry name" value="FN3_sf"/>
</dbReference>
<accession>B3RUR3</accession>
<evidence type="ECO:0000313" key="9">
    <source>
        <dbReference type="Proteomes" id="UP000009022"/>
    </source>
</evidence>
<dbReference type="CTD" id="6752616"/>
<proteinExistence type="predicted"/>
<dbReference type="CDD" id="cd00110">
    <property type="entry name" value="LamG"/>
    <property type="match status" value="1"/>
</dbReference>
<evidence type="ECO:0000256" key="4">
    <source>
        <dbReference type="ARBA" id="ARBA00023273"/>
    </source>
</evidence>
<comment type="caution">
    <text evidence="5">Lacks conserved residue(s) required for the propagation of feature annotation.</text>
</comment>
<dbReference type="InterPro" id="IPR013783">
    <property type="entry name" value="Ig-like_fold"/>
</dbReference>
<dbReference type="STRING" id="10228.B3RUR3"/>
<feature type="domain" description="Fibronectin type-III" evidence="7">
    <location>
        <begin position="471"/>
        <end position="576"/>
    </location>
</feature>
<evidence type="ECO:0000256" key="1">
    <source>
        <dbReference type="ARBA" id="ARBA00004316"/>
    </source>
</evidence>
<dbReference type="OrthoDB" id="443915at2759"/>
<evidence type="ECO:0000256" key="2">
    <source>
        <dbReference type="ARBA" id="ARBA00022737"/>
    </source>
</evidence>
<evidence type="ECO:0000256" key="5">
    <source>
        <dbReference type="PROSITE-ProRule" id="PRU00122"/>
    </source>
</evidence>
<dbReference type="SMART" id="SM00282">
    <property type="entry name" value="LamG"/>
    <property type="match status" value="1"/>
</dbReference>
<keyword evidence="4" id="KW-0966">Cell projection</keyword>
<dbReference type="Proteomes" id="UP000009022">
    <property type="component" value="Unassembled WGS sequence"/>
</dbReference>
<keyword evidence="3" id="KW-1015">Disulfide bond</keyword>
<dbReference type="PhylomeDB" id="B3RUR3"/>
<dbReference type="InterPro" id="IPR000742">
    <property type="entry name" value="EGF"/>
</dbReference>
<keyword evidence="2" id="KW-0677">Repeat</keyword>
<dbReference type="Pfam" id="PF00041">
    <property type="entry name" value="fn3"/>
    <property type="match status" value="2"/>
</dbReference>
<dbReference type="SMART" id="SM00060">
    <property type="entry name" value="FN3"/>
    <property type="match status" value="5"/>
</dbReference>
<dbReference type="SUPFAM" id="SSF49899">
    <property type="entry name" value="Concanavalin A-like lectins/glucanases"/>
    <property type="match status" value="1"/>
</dbReference>
<dbReference type="PROSITE" id="PS00022">
    <property type="entry name" value="EGF_1"/>
    <property type="match status" value="1"/>
</dbReference>
<dbReference type="InterPro" id="IPR001791">
    <property type="entry name" value="Laminin_G"/>
</dbReference>
<dbReference type="PROSITE" id="PS01186">
    <property type="entry name" value="EGF_2"/>
    <property type="match status" value="1"/>
</dbReference>
<dbReference type="AlphaFoldDB" id="B3RUR3"/>